<feature type="compositionally biased region" description="Low complexity" evidence="5">
    <location>
        <begin position="1759"/>
        <end position="1791"/>
    </location>
</feature>
<evidence type="ECO:0000259" key="8">
    <source>
        <dbReference type="Pfam" id="PF25785"/>
    </source>
</evidence>
<dbReference type="PANTHER" id="PTHR18898:SF2">
    <property type="entry name" value="NUCLEOPROTEIN TPR"/>
    <property type="match status" value="1"/>
</dbReference>
<dbReference type="GO" id="GO:0006606">
    <property type="term" value="P:protein import into nucleus"/>
    <property type="evidence" value="ECO:0007669"/>
    <property type="project" value="InterPro"/>
</dbReference>
<feature type="region of interest" description="Disordered" evidence="5">
    <location>
        <begin position="352"/>
        <end position="375"/>
    </location>
</feature>
<comment type="subcellular location">
    <subcellularLocation>
        <location evidence="1">Nucleus</location>
    </subcellularLocation>
</comment>
<comment type="caution">
    <text evidence="9">The sequence shown here is derived from an EMBL/GenBank/DDBJ whole genome shotgun (WGS) entry which is preliminary data.</text>
</comment>
<keyword evidence="2 4" id="KW-0175">Coiled coil</keyword>
<feature type="region of interest" description="Disordered" evidence="5">
    <location>
        <begin position="1744"/>
        <end position="1803"/>
    </location>
</feature>
<accession>A0A8H6VZN8</accession>
<protein>
    <recommendedName>
        <fullName evidence="11">Nucleoprotein TPR/MLP1 domain-containing protein</fullName>
    </recommendedName>
</protein>
<dbReference type="Proteomes" id="UP000613580">
    <property type="component" value="Unassembled WGS sequence"/>
</dbReference>
<feature type="coiled-coil region" evidence="4">
    <location>
        <begin position="1025"/>
        <end position="1084"/>
    </location>
</feature>
<dbReference type="GO" id="GO:0006406">
    <property type="term" value="P:mRNA export from nucleus"/>
    <property type="evidence" value="ECO:0007669"/>
    <property type="project" value="TreeGrafter"/>
</dbReference>
<feature type="coiled-coil region" evidence="4">
    <location>
        <begin position="612"/>
        <end position="643"/>
    </location>
</feature>
<feature type="compositionally biased region" description="Pro residues" evidence="5">
    <location>
        <begin position="1875"/>
        <end position="1884"/>
    </location>
</feature>
<feature type="domain" description="Nucleoprotein TPR/MLP1-2" evidence="6">
    <location>
        <begin position="1102"/>
        <end position="1164"/>
    </location>
</feature>
<dbReference type="PANTHER" id="PTHR18898">
    <property type="entry name" value="NUCLEOPROTEIN TPR-RELATED"/>
    <property type="match status" value="1"/>
</dbReference>
<reference evidence="9" key="1">
    <citation type="submission" date="2020-05" db="EMBL/GenBank/DDBJ databases">
        <title>Mycena genomes resolve the evolution of fungal bioluminescence.</title>
        <authorList>
            <person name="Tsai I.J."/>
        </authorList>
    </citation>
    <scope>NUCLEOTIDE SEQUENCE</scope>
    <source>
        <strain evidence="9">110903Hualien_Pintung</strain>
    </source>
</reference>
<feature type="compositionally biased region" description="Low complexity" evidence="5">
    <location>
        <begin position="139"/>
        <end position="153"/>
    </location>
</feature>
<dbReference type="InterPro" id="IPR057974">
    <property type="entry name" value="NUA/TPR/MLP1-2-like_dom"/>
</dbReference>
<dbReference type="Gene3D" id="1.10.287.2610">
    <property type="match status" value="1"/>
</dbReference>
<feature type="coiled-coil region" evidence="4">
    <location>
        <begin position="1315"/>
        <end position="1410"/>
    </location>
</feature>
<feature type="compositionally biased region" description="Low complexity" evidence="5">
    <location>
        <begin position="1822"/>
        <end position="1832"/>
    </location>
</feature>
<dbReference type="Pfam" id="PF25785">
    <property type="entry name" value="TPR"/>
    <property type="match status" value="1"/>
</dbReference>
<dbReference type="GO" id="GO:0005643">
    <property type="term" value="C:nuclear pore"/>
    <property type="evidence" value="ECO:0007669"/>
    <property type="project" value="TreeGrafter"/>
</dbReference>
<evidence type="ECO:0000313" key="10">
    <source>
        <dbReference type="Proteomes" id="UP000613580"/>
    </source>
</evidence>
<feature type="compositionally biased region" description="Low complexity" evidence="5">
    <location>
        <begin position="11"/>
        <end position="24"/>
    </location>
</feature>
<feature type="domain" description="Nucleoprotein TPR/MPL1" evidence="7">
    <location>
        <begin position="214"/>
        <end position="290"/>
    </location>
</feature>
<keyword evidence="3" id="KW-0539">Nucleus</keyword>
<feature type="compositionally biased region" description="Basic residues" evidence="5">
    <location>
        <begin position="1"/>
        <end position="10"/>
    </location>
</feature>
<feature type="region of interest" description="Disordered" evidence="5">
    <location>
        <begin position="1"/>
        <end position="25"/>
    </location>
</feature>
<dbReference type="Gene3D" id="1.10.287.1490">
    <property type="match status" value="1"/>
</dbReference>
<organism evidence="9 10">
    <name type="scientific">Mycena chlorophos</name>
    <name type="common">Agaric fungus</name>
    <name type="synonym">Agaricus chlorophos</name>
    <dbReference type="NCBI Taxonomy" id="658473"/>
    <lineage>
        <taxon>Eukaryota</taxon>
        <taxon>Fungi</taxon>
        <taxon>Dikarya</taxon>
        <taxon>Basidiomycota</taxon>
        <taxon>Agaricomycotina</taxon>
        <taxon>Agaricomycetes</taxon>
        <taxon>Agaricomycetidae</taxon>
        <taxon>Agaricales</taxon>
        <taxon>Marasmiineae</taxon>
        <taxon>Mycenaceae</taxon>
        <taxon>Mycena</taxon>
    </lineage>
</organism>
<feature type="coiled-coil region" evidence="4">
    <location>
        <begin position="464"/>
        <end position="543"/>
    </location>
</feature>
<dbReference type="Pfam" id="PF25481">
    <property type="entry name" value="Nucleoprot-TPR"/>
    <property type="match status" value="1"/>
</dbReference>
<evidence type="ECO:0000259" key="7">
    <source>
        <dbReference type="Pfam" id="PF25481"/>
    </source>
</evidence>
<evidence type="ECO:0000313" key="9">
    <source>
        <dbReference type="EMBL" id="KAF7299642.1"/>
    </source>
</evidence>
<keyword evidence="10" id="KW-1185">Reference proteome</keyword>
<feature type="region of interest" description="Disordered" evidence="5">
    <location>
        <begin position="1176"/>
        <end position="1196"/>
    </location>
</feature>
<evidence type="ECO:0000256" key="5">
    <source>
        <dbReference type="SAM" id="MobiDB-lite"/>
    </source>
</evidence>
<evidence type="ECO:0000256" key="3">
    <source>
        <dbReference type="ARBA" id="ARBA00023242"/>
    </source>
</evidence>
<evidence type="ECO:0000256" key="4">
    <source>
        <dbReference type="SAM" id="Coils"/>
    </source>
</evidence>
<evidence type="ECO:0000256" key="1">
    <source>
        <dbReference type="ARBA" id="ARBA00004123"/>
    </source>
</evidence>
<proteinExistence type="predicted"/>
<sequence length="1884" mass="207829">MAGKTRRKSKAAAPGPSEGEAAASDTLVISIPDDLDVDALATLLPADTNVAAQNGDSIVELYRRLLDLSAELDAAAQQRDNERAQVERLEVERDQALQDKETFSRDLEGSTDHLQREVKQLMHERDELATSKAALQAQLSTLSTSQSSSSSEAESLKHRLEDTEREKRDLVGVISRLKQDSSQRDEEIHALRANLKEARQDHQTLESQLRELRSSETATKFKLESLAQQLALSQAEAERANAELVAKSEEYSKQRRAKHAELVTLQANFDALTQTHASTQVSLKSLQSSSSAQSHQLNQALTRIQDLTGQLAEQENNFAAETQNLNRLVAAMQAREARTKEVVDGIEDQMNSVHDKADRREASLKEDLRQEREAREEAEKRIEQLEEVVERMGRGDLPVGGPRAAALLADGIADISPTVAMVSKAQKTGKTFTEVYTDYVRLQEDYTKKCTEYDRMDQTLSAVLSQIEERAPILSQQRAEYERLQSEAAHLASQLSQAISDRDSQARIAQENSQKLASSTRENEVLQQQLTDLGRQVKHLTREVGRLQDPSIPADTELEWLDPVAADNIDQVITDQLVLFRSVGELQTQNQKLLRVVRDLGFKMESEEKEYREAIEREQGEAVREAHEAMQELAEQLDRQKAASDSIIKAYVKERDTYKALLEREKGTVGNGMHVDVVNGFGTSNVPLTSGDLAKELAEVQTEFEAYRTEMGVDSVRLREDLLGAQREVGQLHAALAKANARNEYLNDRQRMNDDQFSLRSREVEDLTKRNQQLFDQWTRLDIECSRVSEDLQTANGRIEQLRNECANLRAEKKIFETVHSRLVDENKTLALERSQLSDLMGNVQKMHNDLEKSGENDRRRLENQLQMLEAQTQDMRHQLSKERDTVRHVSLQKDLEIKELQARLDKTTQEFAKARESLIGAETSKTHLEQRVEDLSRQIKGSEEKLSVYERRSSTVTGIAHNAMDQDLPREQQLEAEVAELRSALKIAEVDLATARGHVDQYRQIAETSEAALTSLSATYDEYKASTEAEIARHQSEYNSISERLKGTQQDLQQFTAKYNELLQNIEAERKAWKEDKKMLEDTIAEISSSEQNSVDDRTSRENQIRQLEERARALRRPTLDRADDCAWALQKEALDKELSDLNRRCQELTSQNSLLHQHLESVSSQAARIRQTAADSSASTLAEGDNSTDDADTKMSELRSVVSYLRSEKEIVELQLNLSKQECTRLKAQIEHVTQSLNDVRATLSEERERAVEAAASAAQHAELIERTNQINVLRESNATLRVESENHAKKARELDAKLKSIVNEFAPVKEEVRTVKAELEARDGQIKRLEDENRRWQERNSQLLVKYDRIDPAEMQAMKDEAERLKAKVAEMEKAKADMAGTKSEEHQAAEKRVGELEASLRTYKEHTAKMNQQFKERMGVLNKDKSSLLEEKKTLTGQVTTLETEIQALRAVPATAPQEVAPGSGVDETAFVILKTERDLLLAEKASWESEKARLESAAAAATTAPPLGDAEATAAWEQEKAALEQARAAGEAKIKELEKKVTDTKTQHDNLLQRARGLAQEKKAALAAVEAAKAEAAQAQAAVAAASSTGEGAAPSADVAQKHADELKALQQTLTTKHATELKAAVDAVKNEMQTAVQAARAEAAAAGLTGAAPDVQALIAEAIAKHDESLTATRKEEIAAAIERGRQEANAKTKLKDSQLVKTQGRVKDLEAFIQTYRESGAIPADAVVQTLPRTVPPVASTSAPKPAPTTAPPATATSAAAAAAGVPPKPATAAPVRGAAPRGAARGRGRGAAPARGGAAAAGAARVAAAATNAAASSTAAPGTGEISIAGAAKRPREESTGGDDGSLAKRIKQAPDTGVKPPVLLRRPPPPTAPPS</sequence>
<evidence type="ECO:0008006" key="11">
    <source>
        <dbReference type="Google" id="ProtNLM"/>
    </source>
</evidence>
<dbReference type="InterPro" id="IPR057577">
    <property type="entry name" value="Nucleoprot-TPR/MLP1_dom"/>
</dbReference>
<feature type="compositionally biased region" description="Basic and acidic residues" evidence="5">
    <location>
        <begin position="353"/>
        <end position="375"/>
    </location>
</feature>
<feature type="domain" description="NUA/TPR/MLP1-2-like" evidence="8">
    <location>
        <begin position="509"/>
        <end position="609"/>
    </location>
</feature>
<feature type="coiled-coil region" evidence="4">
    <location>
        <begin position="785"/>
        <end position="819"/>
    </location>
</feature>
<evidence type="ECO:0000256" key="2">
    <source>
        <dbReference type="ARBA" id="ARBA00023054"/>
    </source>
</evidence>
<dbReference type="Pfam" id="PF07926">
    <property type="entry name" value="TPR_MLP1_2"/>
    <property type="match status" value="1"/>
</dbReference>
<feature type="coiled-coil region" evidence="4">
    <location>
        <begin position="852"/>
        <end position="992"/>
    </location>
</feature>
<dbReference type="InterPro" id="IPR012929">
    <property type="entry name" value="Nucleoprot-TPR/MLP1-2_dom"/>
</dbReference>
<evidence type="ECO:0000259" key="6">
    <source>
        <dbReference type="Pfam" id="PF07926"/>
    </source>
</evidence>
<dbReference type="OrthoDB" id="343070at2759"/>
<feature type="coiled-coil region" evidence="4">
    <location>
        <begin position="1482"/>
        <end position="1594"/>
    </location>
</feature>
<gene>
    <name evidence="9" type="ORF">HMN09_00969600</name>
</gene>
<dbReference type="SUPFAM" id="SSF57997">
    <property type="entry name" value="Tropomyosin"/>
    <property type="match status" value="1"/>
</dbReference>
<feature type="region of interest" description="Disordered" evidence="5">
    <location>
        <begin position="1822"/>
        <end position="1884"/>
    </location>
</feature>
<feature type="region of interest" description="Disordered" evidence="5">
    <location>
        <begin position="139"/>
        <end position="164"/>
    </location>
</feature>
<dbReference type="EMBL" id="JACAZE010000014">
    <property type="protein sequence ID" value="KAF7299642.1"/>
    <property type="molecule type" value="Genomic_DNA"/>
</dbReference>
<name>A0A8H6VZN8_MYCCL</name>
<dbReference type="GO" id="GO:0017056">
    <property type="term" value="F:structural constituent of nuclear pore"/>
    <property type="evidence" value="ECO:0007669"/>
    <property type="project" value="TreeGrafter"/>
</dbReference>
<feature type="compositionally biased region" description="Basic and acidic residues" evidence="5">
    <location>
        <begin position="154"/>
        <end position="164"/>
    </location>
</feature>